<dbReference type="Proteomes" id="UP000249661">
    <property type="component" value="Unassembled WGS sequence"/>
</dbReference>
<proteinExistence type="predicted"/>
<name>A0ACD1HI11_9EURO</name>
<protein>
    <submittedName>
        <fullName evidence="1">Uncharacterized protein</fullName>
    </submittedName>
</protein>
<keyword evidence="2" id="KW-1185">Reference proteome</keyword>
<evidence type="ECO:0000313" key="1">
    <source>
        <dbReference type="EMBL" id="RAH73297.1"/>
    </source>
</evidence>
<organism evidence="1 2">
    <name type="scientific">Aspergillus aculeatinus CBS 121060</name>
    <dbReference type="NCBI Taxonomy" id="1448322"/>
    <lineage>
        <taxon>Eukaryota</taxon>
        <taxon>Fungi</taxon>
        <taxon>Dikarya</taxon>
        <taxon>Ascomycota</taxon>
        <taxon>Pezizomycotina</taxon>
        <taxon>Eurotiomycetes</taxon>
        <taxon>Eurotiomycetidae</taxon>
        <taxon>Eurotiales</taxon>
        <taxon>Aspergillaceae</taxon>
        <taxon>Aspergillus</taxon>
        <taxon>Aspergillus subgen. Circumdati</taxon>
    </lineage>
</organism>
<dbReference type="EMBL" id="KZ824940">
    <property type="protein sequence ID" value="RAH73297.1"/>
    <property type="molecule type" value="Genomic_DNA"/>
</dbReference>
<evidence type="ECO:0000313" key="2">
    <source>
        <dbReference type="Proteomes" id="UP000249661"/>
    </source>
</evidence>
<gene>
    <name evidence="1" type="ORF">BO66DRAFT_239123</name>
</gene>
<reference evidence="1" key="1">
    <citation type="submission" date="2018-02" db="EMBL/GenBank/DDBJ databases">
        <title>The genomes of Aspergillus section Nigri reveals drivers in fungal speciation.</title>
        <authorList>
            <consortium name="DOE Joint Genome Institute"/>
            <person name="Vesth T.C."/>
            <person name="Nybo J."/>
            <person name="Theobald S."/>
            <person name="Brandl J."/>
            <person name="Frisvad J.C."/>
            <person name="Nielsen K.F."/>
            <person name="Lyhne E.K."/>
            <person name="Kogle M.E."/>
            <person name="Kuo A."/>
            <person name="Riley R."/>
            <person name="Clum A."/>
            <person name="Nolan M."/>
            <person name="Lipzen A."/>
            <person name="Salamov A."/>
            <person name="Henrissat B."/>
            <person name="Wiebenga A."/>
            <person name="De vries R.P."/>
            <person name="Grigoriev I.V."/>
            <person name="Mortensen U.H."/>
            <person name="Andersen M.R."/>
            <person name="Baker S.E."/>
        </authorList>
    </citation>
    <scope>NUCLEOTIDE SEQUENCE</scope>
    <source>
        <strain evidence="1">CBS 121060</strain>
    </source>
</reference>
<sequence>MHSITQLSSAQLPILTSHPRVLSLSSSRIHTLQPKITTDTMVQPLEIRFLATDPNAWSIITIAEELAIPYTIHPYQIPQSRSPSIIPSTQELPSKYPSAILRYPTPDNPPVIPSPNPPPRTPPPITTTNKL</sequence>
<accession>A0ACD1HI11</accession>